<sequence length="294" mass="33073">MKEQRNDLPEIPFAKYESFSMGCSDLIKRYEGGGISDVELNEGGINRGWEWMEDGSIPDQGYLYRRVSRYIRYDIEGERHSEVKSSSIEPEQDKDEEELSQVVEDEQLEEGIEDEAIAKSPISLKSTTQTESDIKDQTEGKTLNDINHNVGQQLQRIDMEQYIIYSKTYKSPEFVFRAFDNTGALLSVDQLLSSKFLRPIETSPTQSSNSNSDSNSNSNSTSTSTSTSTGSQLPMIQSTRLPSTGELLLGIHPYRLSEAVEQILQNATPSTGSESHWLECWLVLTNNVVDLSYP</sequence>
<accession>A0ABZ1D2Z2</accession>
<gene>
    <name evidence="9" type="ORF">IL334_005353</name>
</gene>
<organism evidence="9 10">
    <name type="scientific">Kwoniella shivajii</name>
    <dbReference type="NCBI Taxonomy" id="564305"/>
    <lineage>
        <taxon>Eukaryota</taxon>
        <taxon>Fungi</taxon>
        <taxon>Dikarya</taxon>
        <taxon>Basidiomycota</taxon>
        <taxon>Agaricomycotina</taxon>
        <taxon>Tremellomycetes</taxon>
        <taxon>Tremellales</taxon>
        <taxon>Cryptococcaceae</taxon>
        <taxon>Kwoniella</taxon>
    </lineage>
</organism>
<keyword evidence="4" id="KW-0833">Ubl conjugation pathway</keyword>
<proteinExistence type="inferred from homology"/>
<dbReference type="Proteomes" id="UP001329825">
    <property type="component" value="Chromosome 7"/>
</dbReference>
<evidence type="ECO:0000256" key="7">
    <source>
        <dbReference type="ARBA" id="ARBA00029833"/>
    </source>
</evidence>
<protein>
    <recommendedName>
        <fullName evidence="2">Ubiquitin-like-conjugating enzyme ATG10</fullName>
    </recommendedName>
    <alternativeName>
        <fullName evidence="7">Autophagy-related protein 10</fullName>
    </alternativeName>
</protein>
<evidence type="ECO:0000256" key="3">
    <source>
        <dbReference type="ARBA" id="ARBA00022679"/>
    </source>
</evidence>
<dbReference type="EMBL" id="CP141887">
    <property type="protein sequence ID" value="WRT68377.1"/>
    <property type="molecule type" value="Genomic_DNA"/>
</dbReference>
<evidence type="ECO:0000256" key="1">
    <source>
        <dbReference type="ARBA" id="ARBA00005696"/>
    </source>
</evidence>
<evidence type="ECO:0000256" key="4">
    <source>
        <dbReference type="ARBA" id="ARBA00022786"/>
    </source>
</evidence>
<name>A0ABZ1D2Z2_9TREE</name>
<dbReference type="Pfam" id="PF03987">
    <property type="entry name" value="Autophagy_act_C"/>
    <property type="match status" value="1"/>
</dbReference>
<dbReference type="RefSeq" id="XP_062793117.1">
    <property type="nucleotide sequence ID" value="XM_062937066.1"/>
</dbReference>
<evidence type="ECO:0000256" key="8">
    <source>
        <dbReference type="SAM" id="MobiDB-lite"/>
    </source>
</evidence>
<keyword evidence="6" id="KW-0072">Autophagy</keyword>
<feature type="region of interest" description="Disordered" evidence="8">
    <location>
        <begin position="80"/>
        <end position="100"/>
    </location>
</feature>
<evidence type="ECO:0000313" key="9">
    <source>
        <dbReference type="EMBL" id="WRT68377.1"/>
    </source>
</evidence>
<feature type="compositionally biased region" description="Low complexity" evidence="8">
    <location>
        <begin position="202"/>
        <end position="231"/>
    </location>
</feature>
<keyword evidence="5" id="KW-0813">Transport</keyword>
<evidence type="ECO:0000256" key="6">
    <source>
        <dbReference type="ARBA" id="ARBA00023006"/>
    </source>
</evidence>
<dbReference type="InterPro" id="IPR007135">
    <property type="entry name" value="Atg3/Atg10"/>
</dbReference>
<keyword evidence="5" id="KW-0653">Protein transport</keyword>
<feature type="compositionally biased region" description="Acidic residues" evidence="8">
    <location>
        <begin position="90"/>
        <end position="100"/>
    </location>
</feature>
<evidence type="ECO:0000313" key="10">
    <source>
        <dbReference type="Proteomes" id="UP001329825"/>
    </source>
</evidence>
<dbReference type="GeneID" id="87957484"/>
<dbReference type="PANTHER" id="PTHR14957:SF1">
    <property type="entry name" value="UBIQUITIN-LIKE-CONJUGATING ENZYME ATG10"/>
    <property type="match status" value="1"/>
</dbReference>
<evidence type="ECO:0000256" key="2">
    <source>
        <dbReference type="ARBA" id="ARBA00021099"/>
    </source>
</evidence>
<reference evidence="9 10" key="1">
    <citation type="submission" date="2024-01" db="EMBL/GenBank/DDBJ databases">
        <title>Comparative genomics of Cryptococcus and Kwoniella reveals pathogenesis evolution and contrasting modes of karyotype evolution via chromosome fusion or intercentromeric recombination.</title>
        <authorList>
            <person name="Coelho M.A."/>
            <person name="David-Palma M."/>
            <person name="Shea T."/>
            <person name="Bowers K."/>
            <person name="McGinley-Smith S."/>
            <person name="Mohammad A.W."/>
            <person name="Gnirke A."/>
            <person name="Yurkov A.M."/>
            <person name="Nowrousian M."/>
            <person name="Sun S."/>
            <person name="Cuomo C.A."/>
            <person name="Heitman J."/>
        </authorList>
    </citation>
    <scope>NUCLEOTIDE SEQUENCE [LARGE SCALE GENOMIC DNA]</scope>
    <source>
        <strain evidence="9">CBS 11374</strain>
    </source>
</reference>
<dbReference type="PANTHER" id="PTHR14957">
    <property type="entry name" value="UBIQUITIN-LIKE-CONJUGATING ENZYME ATG10"/>
    <property type="match status" value="1"/>
</dbReference>
<evidence type="ECO:0000256" key="5">
    <source>
        <dbReference type="ARBA" id="ARBA00022927"/>
    </source>
</evidence>
<comment type="similarity">
    <text evidence="1">Belongs to the ATG10 family.</text>
</comment>
<keyword evidence="3" id="KW-0808">Transferase</keyword>
<feature type="region of interest" description="Disordered" evidence="8">
    <location>
        <begin position="202"/>
        <end position="236"/>
    </location>
</feature>
<keyword evidence="10" id="KW-1185">Reference proteome</keyword>